<protein>
    <recommendedName>
        <fullName evidence="3">F-box domain-containing protein</fullName>
    </recommendedName>
</protein>
<evidence type="ECO:0000313" key="1">
    <source>
        <dbReference type="EMBL" id="EFP12286.1"/>
    </source>
</evidence>
<proteinExistence type="predicted"/>
<sequence>MPHPFPLFSLPYIPLKQVLDSFGPHGIIILSLCSQRSKNVAVSYRGQSKDVQLKLKCCNGFHLCHDYTNLVDVENVLDLDDIVLPTVPIGKFRAVQYQMDGDCLVTYWYNELTGLTEIGNYAKEIFNRNIDEVSIEGEDMDNYTLEDFLGLPM</sequence>
<evidence type="ECO:0008006" key="3">
    <source>
        <dbReference type="Google" id="ProtNLM"/>
    </source>
</evidence>
<dbReference type="InParanoid" id="E3MYQ9"/>
<dbReference type="InterPro" id="IPR053222">
    <property type="entry name" value="Zygotic_Embryogenesis-Asso"/>
</dbReference>
<dbReference type="PANTHER" id="PTHR22899:SF0">
    <property type="entry name" value="F-BOX ASSOCIATED DOMAIN-CONTAINING PROTEIN-RELATED"/>
    <property type="match status" value="1"/>
</dbReference>
<accession>E3MYQ9</accession>
<evidence type="ECO:0000313" key="2">
    <source>
        <dbReference type="Proteomes" id="UP000008281"/>
    </source>
</evidence>
<dbReference type="OrthoDB" id="5908696at2759"/>
<organism evidence="2">
    <name type="scientific">Caenorhabditis remanei</name>
    <name type="common">Caenorhabditis vulgaris</name>
    <dbReference type="NCBI Taxonomy" id="31234"/>
    <lineage>
        <taxon>Eukaryota</taxon>
        <taxon>Metazoa</taxon>
        <taxon>Ecdysozoa</taxon>
        <taxon>Nematoda</taxon>
        <taxon>Chromadorea</taxon>
        <taxon>Rhabditida</taxon>
        <taxon>Rhabditina</taxon>
        <taxon>Rhabditomorpha</taxon>
        <taxon>Rhabditoidea</taxon>
        <taxon>Rhabditidae</taxon>
        <taxon>Peloderinae</taxon>
        <taxon>Caenorhabditis</taxon>
    </lineage>
</organism>
<dbReference type="Proteomes" id="UP000008281">
    <property type="component" value="Unassembled WGS sequence"/>
</dbReference>
<dbReference type="AlphaFoldDB" id="E3MYQ9"/>
<dbReference type="PANTHER" id="PTHR22899">
    <property type="entry name" value="CYCLIN-RELATED F-BOX FAMILY"/>
    <property type="match status" value="1"/>
</dbReference>
<keyword evidence="2" id="KW-1185">Reference proteome</keyword>
<name>E3MYQ9_CAERE</name>
<dbReference type="HOGENOM" id="CLU_1670980_0_0_1"/>
<reference evidence="1" key="1">
    <citation type="submission" date="2007-07" db="EMBL/GenBank/DDBJ databases">
        <title>PCAP assembly of the Caenorhabditis remanei genome.</title>
        <authorList>
            <consortium name="The Caenorhabditis remanei Sequencing Consortium"/>
            <person name="Wilson R.K."/>
        </authorList>
    </citation>
    <scope>NUCLEOTIDE SEQUENCE [LARGE SCALE GENOMIC DNA]</scope>
    <source>
        <strain evidence="1">PB4641</strain>
    </source>
</reference>
<gene>
    <name evidence="1" type="ORF">CRE_04158</name>
</gene>
<dbReference type="EMBL" id="DS268498">
    <property type="protein sequence ID" value="EFP12286.1"/>
    <property type="molecule type" value="Genomic_DNA"/>
</dbReference>